<dbReference type="SUPFAM" id="SSF48557">
    <property type="entry name" value="L-aspartase-like"/>
    <property type="match status" value="1"/>
</dbReference>
<dbReference type="InterPro" id="IPR008948">
    <property type="entry name" value="L-Aspartase-like"/>
</dbReference>
<evidence type="ECO:0000256" key="2">
    <source>
        <dbReference type="ARBA" id="ARBA00004734"/>
    </source>
</evidence>
<protein>
    <recommendedName>
        <fullName evidence="3">Adenylosuccinate lyase PurB C-terminal domain-containing protein</fullName>
    </recommendedName>
</protein>
<proteinExistence type="predicted"/>
<dbReference type="PANTHER" id="PTHR43411">
    <property type="entry name" value="ADENYLOSUCCINATE LYASE"/>
    <property type="match status" value="1"/>
</dbReference>
<comment type="pathway">
    <text evidence="2">Purine metabolism; AMP biosynthesis via de novo pathway; AMP from IMP: step 2/2.</text>
</comment>
<dbReference type="InterPro" id="IPR013539">
    <property type="entry name" value="PurB_C"/>
</dbReference>
<dbReference type="AlphaFoldDB" id="A0A5J4REA9"/>
<name>A0A5J4REA9_9ZZZZ</name>
<evidence type="ECO:0000256" key="1">
    <source>
        <dbReference type="ARBA" id="ARBA00004706"/>
    </source>
</evidence>
<gene>
    <name evidence="4" type="ORF">EZS27_020159</name>
</gene>
<dbReference type="Gene3D" id="1.10.40.30">
    <property type="entry name" value="Fumarase/aspartase (C-terminal domain)"/>
    <property type="match status" value="1"/>
</dbReference>
<dbReference type="GO" id="GO:0006188">
    <property type="term" value="P:IMP biosynthetic process"/>
    <property type="evidence" value="ECO:0007669"/>
    <property type="project" value="InterPro"/>
</dbReference>
<comment type="pathway">
    <text evidence="1">Purine metabolism; IMP biosynthesis via de novo pathway; 5-amino-1-(5-phospho-D-ribosyl)imidazole-4-carboxamide from 5-amino-1-(5-phospho-D-ribosyl)imidazole-4-carboxylate: step 2/2.</text>
</comment>
<dbReference type="Pfam" id="PF08328">
    <property type="entry name" value="ASL_C"/>
    <property type="match status" value="1"/>
</dbReference>
<dbReference type="InterPro" id="IPR047136">
    <property type="entry name" value="PurB_bact"/>
</dbReference>
<dbReference type="GO" id="GO:0004018">
    <property type="term" value="F:N6-(1,2-dicarboxyethyl)AMP AMP-lyase (fumarate-forming) activity"/>
    <property type="evidence" value="ECO:0007669"/>
    <property type="project" value="InterPro"/>
</dbReference>
<sequence length="130" mass="14709">VILEHLAAKLPISRLQRDLTDSTVLRNVGVPFAHSIIAIQNSLKGLRKLVLNEGAIYKDLDTCWSVVAEAVQTILRREGYPNPYEALKELTRTNQGITELSLKEFIEKLTINEEVKEELRNITPHTYTGI</sequence>
<comment type="caution">
    <text evidence="4">The sequence shown here is derived from an EMBL/GenBank/DDBJ whole genome shotgun (WGS) entry which is preliminary data.</text>
</comment>
<evidence type="ECO:0000259" key="3">
    <source>
        <dbReference type="Pfam" id="PF08328"/>
    </source>
</evidence>
<accession>A0A5J4REA9</accession>
<reference evidence="4" key="1">
    <citation type="submission" date="2019-03" db="EMBL/GenBank/DDBJ databases">
        <title>Single cell metagenomics reveals metabolic interactions within the superorganism composed of flagellate Streblomastix strix and complex community of Bacteroidetes bacteria on its surface.</title>
        <authorList>
            <person name="Treitli S.C."/>
            <person name="Kolisko M."/>
            <person name="Husnik F."/>
            <person name="Keeling P."/>
            <person name="Hampl V."/>
        </authorList>
    </citation>
    <scope>NUCLEOTIDE SEQUENCE</scope>
    <source>
        <strain evidence="4">STM</strain>
    </source>
</reference>
<feature type="non-terminal residue" evidence="4">
    <location>
        <position position="1"/>
    </location>
</feature>
<organism evidence="4">
    <name type="scientific">termite gut metagenome</name>
    <dbReference type="NCBI Taxonomy" id="433724"/>
    <lineage>
        <taxon>unclassified sequences</taxon>
        <taxon>metagenomes</taxon>
        <taxon>organismal metagenomes</taxon>
    </lineage>
</organism>
<evidence type="ECO:0000313" key="4">
    <source>
        <dbReference type="EMBL" id="KAA6331201.1"/>
    </source>
</evidence>
<dbReference type="PANTHER" id="PTHR43411:SF1">
    <property type="entry name" value="ADENYLOSUCCINATE LYASE"/>
    <property type="match status" value="1"/>
</dbReference>
<dbReference type="EMBL" id="SNRY01001401">
    <property type="protein sequence ID" value="KAA6331201.1"/>
    <property type="molecule type" value="Genomic_DNA"/>
</dbReference>
<feature type="domain" description="Adenylosuccinate lyase PurB C-terminal" evidence="3">
    <location>
        <begin position="13"/>
        <end position="128"/>
    </location>
</feature>
<dbReference type="Gene3D" id="1.20.200.10">
    <property type="entry name" value="Fumarase/aspartase (Central domain)"/>
    <property type="match status" value="1"/>
</dbReference>